<gene>
    <name evidence="1" type="ORF">ABVT43_18740</name>
</gene>
<accession>A0ABV2BZ34</accession>
<dbReference type="Proteomes" id="UP001548189">
    <property type="component" value="Unassembled WGS sequence"/>
</dbReference>
<evidence type="ECO:0000313" key="2">
    <source>
        <dbReference type="Proteomes" id="UP001548189"/>
    </source>
</evidence>
<proteinExistence type="predicted"/>
<comment type="caution">
    <text evidence="1">The sequence shown here is derived from an EMBL/GenBank/DDBJ whole genome shotgun (WGS) entry which is preliminary data.</text>
</comment>
<organism evidence="1 2">
    <name type="scientific">Aliikangiella maris</name>
    <dbReference type="NCBI Taxonomy" id="3162458"/>
    <lineage>
        <taxon>Bacteria</taxon>
        <taxon>Pseudomonadati</taxon>
        <taxon>Pseudomonadota</taxon>
        <taxon>Gammaproteobacteria</taxon>
        <taxon>Oceanospirillales</taxon>
        <taxon>Pleioneaceae</taxon>
        <taxon>Aliikangiella</taxon>
    </lineage>
</organism>
<dbReference type="EMBL" id="JBEVCJ010000038">
    <property type="protein sequence ID" value="MET1257189.1"/>
    <property type="molecule type" value="Genomic_DNA"/>
</dbReference>
<evidence type="ECO:0000313" key="1">
    <source>
        <dbReference type="EMBL" id="MET1257189.1"/>
    </source>
</evidence>
<keyword evidence="2" id="KW-1185">Reference proteome</keyword>
<reference evidence="1 2" key="1">
    <citation type="submission" date="2024-06" db="EMBL/GenBank/DDBJ databases">
        <authorList>
            <person name="Li F."/>
        </authorList>
    </citation>
    <scope>NUCLEOTIDE SEQUENCE [LARGE SCALE GENOMIC DNA]</scope>
    <source>
        <strain evidence="1 2">GXAS 311</strain>
    </source>
</reference>
<protein>
    <submittedName>
        <fullName evidence="1">Uncharacterized protein</fullName>
    </submittedName>
</protein>
<name>A0ABV2BZ34_9GAMM</name>
<sequence length="135" mass="15437">MNQQTNTIVGLIIAVAMAIVSWVTIYSRQRQLDDPSDDSVVYFYQLIDVCKLQPSGKYLLRVLRQRGNLQKDDQIFSSYESAIKAAVSTFKRAKIECAYITKNTEVEFFFRRPYCHHGGSAEGKKVGSVELYKIE</sequence>